<accession>T1JR79</accession>
<name>T1JR79_TETUR</name>
<reference evidence="1" key="2">
    <citation type="submission" date="2015-06" db="UniProtKB">
        <authorList>
            <consortium name="EnsemblMetazoa"/>
        </authorList>
    </citation>
    <scope>IDENTIFICATION</scope>
</reference>
<dbReference type="Proteomes" id="UP000015104">
    <property type="component" value="Unassembled WGS sequence"/>
</dbReference>
<sequence>MNYRRENFYVIIHGTMANVFVAFLSLLAEAFSRRLALVLCFLPRLKRDPGMRTM</sequence>
<reference evidence="2" key="1">
    <citation type="submission" date="2011-08" db="EMBL/GenBank/DDBJ databases">
        <authorList>
            <person name="Rombauts S."/>
        </authorList>
    </citation>
    <scope>NUCLEOTIDE SEQUENCE</scope>
    <source>
        <strain evidence="2">London</strain>
    </source>
</reference>
<dbReference type="HOGENOM" id="CLU_3052907_0_0_1"/>
<evidence type="ECO:0000313" key="1">
    <source>
        <dbReference type="EnsemblMetazoa" id="tetur01g05920.1"/>
    </source>
</evidence>
<evidence type="ECO:0000313" key="2">
    <source>
        <dbReference type="Proteomes" id="UP000015104"/>
    </source>
</evidence>
<proteinExistence type="predicted"/>
<dbReference type="AlphaFoldDB" id="T1JR79"/>
<protein>
    <submittedName>
        <fullName evidence="1">Uncharacterized protein</fullName>
    </submittedName>
</protein>
<organism evidence="1 2">
    <name type="scientific">Tetranychus urticae</name>
    <name type="common">Two-spotted spider mite</name>
    <dbReference type="NCBI Taxonomy" id="32264"/>
    <lineage>
        <taxon>Eukaryota</taxon>
        <taxon>Metazoa</taxon>
        <taxon>Ecdysozoa</taxon>
        <taxon>Arthropoda</taxon>
        <taxon>Chelicerata</taxon>
        <taxon>Arachnida</taxon>
        <taxon>Acari</taxon>
        <taxon>Acariformes</taxon>
        <taxon>Trombidiformes</taxon>
        <taxon>Prostigmata</taxon>
        <taxon>Eleutherengona</taxon>
        <taxon>Raphignathae</taxon>
        <taxon>Tetranychoidea</taxon>
        <taxon>Tetranychidae</taxon>
        <taxon>Tetranychus</taxon>
    </lineage>
</organism>
<dbReference type="EnsemblMetazoa" id="tetur01g05920.1">
    <property type="protein sequence ID" value="tetur01g05920.1"/>
    <property type="gene ID" value="tetur01g05920"/>
</dbReference>
<dbReference type="EMBL" id="CAEY01000446">
    <property type="status" value="NOT_ANNOTATED_CDS"/>
    <property type="molecule type" value="Genomic_DNA"/>
</dbReference>
<keyword evidence="2" id="KW-1185">Reference proteome</keyword>